<keyword evidence="4" id="KW-0274">FAD</keyword>
<comment type="cofactor">
    <cofactor evidence="1">
        <name>FAD</name>
        <dbReference type="ChEBI" id="CHEBI:57692"/>
    </cofactor>
</comment>
<evidence type="ECO:0000313" key="8">
    <source>
        <dbReference type="EMBL" id="NQV63923.1"/>
    </source>
</evidence>
<keyword evidence="3" id="KW-0285">Flavoprotein</keyword>
<evidence type="ECO:0000256" key="3">
    <source>
        <dbReference type="ARBA" id="ARBA00022630"/>
    </source>
</evidence>
<feature type="domain" description="Acyl-CoA dehydrogenase/oxidase C-terminal" evidence="6">
    <location>
        <begin position="240"/>
        <end position="378"/>
    </location>
</feature>
<dbReference type="SUPFAM" id="SSF47203">
    <property type="entry name" value="Acyl-CoA dehydrogenase C-terminal domain-like"/>
    <property type="match status" value="1"/>
</dbReference>
<dbReference type="InterPro" id="IPR009100">
    <property type="entry name" value="AcylCoA_DH/oxidase_NM_dom_sf"/>
</dbReference>
<evidence type="ECO:0000256" key="1">
    <source>
        <dbReference type="ARBA" id="ARBA00001974"/>
    </source>
</evidence>
<keyword evidence="5" id="KW-0560">Oxidoreductase</keyword>
<protein>
    <submittedName>
        <fullName evidence="8">Acyl-CoA/acyl-ACP dehydrogenase</fullName>
    </submittedName>
</protein>
<evidence type="ECO:0000259" key="6">
    <source>
        <dbReference type="Pfam" id="PF00441"/>
    </source>
</evidence>
<evidence type="ECO:0000256" key="2">
    <source>
        <dbReference type="ARBA" id="ARBA00009347"/>
    </source>
</evidence>
<dbReference type="Pfam" id="PF02771">
    <property type="entry name" value="Acyl-CoA_dh_N"/>
    <property type="match status" value="1"/>
</dbReference>
<comment type="caution">
    <text evidence="8">The sequence shown here is derived from an EMBL/GenBank/DDBJ whole genome shotgun (WGS) entry which is preliminary data.</text>
</comment>
<evidence type="ECO:0000313" key="9">
    <source>
        <dbReference type="Proteomes" id="UP000754644"/>
    </source>
</evidence>
<dbReference type="Pfam" id="PF00441">
    <property type="entry name" value="Acyl-CoA_dh_1"/>
    <property type="match status" value="1"/>
</dbReference>
<dbReference type="GO" id="GO:0050660">
    <property type="term" value="F:flavin adenine dinucleotide binding"/>
    <property type="evidence" value="ECO:0007669"/>
    <property type="project" value="InterPro"/>
</dbReference>
<name>A0A972VUC3_9GAMM</name>
<feature type="domain" description="Acyl-CoA dehydrogenase/oxidase N-terminal" evidence="7">
    <location>
        <begin position="12"/>
        <end position="124"/>
    </location>
</feature>
<organism evidence="8 9">
    <name type="scientific">SAR86 cluster bacterium</name>
    <dbReference type="NCBI Taxonomy" id="2030880"/>
    <lineage>
        <taxon>Bacteria</taxon>
        <taxon>Pseudomonadati</taxon>
        <taxon>Pseudomonadota</taxon>
        <taxon>Gammaproteobacteria</taxon>
        <taxon>SAR86 cluster</taxon>
    </lineage>
</organism>
<dbReference type="PANTHER" id="PTHR43884:SF20">
    <property type="entry name" value="ACYL-COA DEHYDROGENASE FADE28"/>
    <property type="match status" value="1"/>
</dbReference>
<dbReference type="PANTHER" id="PTHR43884">
    <property type="entry name" value="ACYL-COA DEHYDROGENASE"/>
    <property type="match status" value="1"/>
</dbReference>
<comment type="similarity">
    <text evidence="2">Belongs to the acyl-CoA dehydrogenase family.</text>
</comment>
<dbReference type="InterPro" id="IPR036250">
    <property type="entry name" value="AcylCo_DH-like_C"/>
</dbReference>
<dbReference type="Gene3D" id="1.20.140.10">
    <property type="entry name" value="Butyryl-CoA Dehydrogenase, subunit A, domain 3"/>
    <property type="match status" value="1"/>
</dbReference>
<dbReference type="Gene3D" id="1.10.540.10">
    <property type="entry name" value="Acyl-CoA dehydrogenase/oxidase, N-terminal domain"/>
    <property type="match status" value="1"/>
</dbReference>
<evidence type="ECO:0000256" key="5">
    <source>
        <dbReference type="ARBA" id="ARBA00023002"/>
    </source>
</evidence>
<dbReference type="GO" id="GO:0003995">
    <property type="term" value="F:acyl-CoA dehydrogenase activity"/>
    <property type="evidence" value="ECO:0007669"/>
    <property type="project" value="TreeGrafter"/>
</dbReference>
<dbReference type="EMBL" id="JABMOJ010000039">
    <property type="protein sequence ID" value="NQV63923.1"/>
    <property type="molecule type" value="Genomic_DNA"/>
</dbReference>
<dbReference type="AlphaFoldDB" id="A0A972VUC3"/>
<gene>
    <name evidence="8" type="ORF">HQ497_01040</name>
</gene>
<dbReference type="SUPFAM" id="SSF56645">
    <property type="entry name" value="Acyl-CoA dehydrogenase NM domain-like"/>
    <property type="match status" value="1"/>
</dbReference>
<proteinExistence type="inferred from homology"/>
<dbReference type="InterPro" id="IPR013786">
    <property type="entry name" value="AcylCoA_DH/ox_N"/>
</dbReference>
<evidence type="ECO:0000259" key="7">
    <source>
        <dbReference type="Pfam" id="PF02771"/>
    </source>
</evidence>
<sequence>MIEQPKNFGFGEDETMLRDSAKKFFSDHCSADKLHRQVAGNPDIHRNIECIWDKGLWQQITELGWTAACVPEAAGGIGMPLVAALALAEEAGRAAFPSPLISTFNTTFVLRECNSAAANDVLAEIAGGKPMSLAITNQQGSWEPTDTDVSIDKGQLNGTAWFVQDARKAEGLVVSARSAAGVGLYYVAADAAGVAIAADGIIDLTRDQAHISFTGVTAVEVAAPGAGDVALAYALPAIQAVIAADMVGAGEWLLQTTVEYANTRVQFDRPLGFFQAVKHPLVNVMLDIDRAKSLAYSAACAIDSDPERQEWANTVKLAHMAKANASDMAVFASSRAVQFHGGIGFTWECYVHLFFKRQMHNQMLFGDARYHRAILADMLIGQAA</sequence>
<reference evidence="8" key="1">
    <citation type="submission" date="2020-05" db="EMBL/GenBank/DDBJ databases">
        <title>Sulfur intermediates as new biogeochemical hubs in an aquatic model microbial ecosystem.</title>
        <authorList>
            <person name="Vigneron A."/>
        </authorList>
    </citation>
    <scope>NUCLEOTIDE SEQUENCE</scope>
    <source>
        <strain evidence="8">Bin.250</strain>
    </source>
</reference>
<dbReference type="InterPro" id="IPR037069">
    <property type="entry name" value="AcylCoA_DH/ox_N_sf"/>
</dbReference>
<accession>A0A972VUC3</accession>
<dbReference type="InterPro" id="IPR009075">
    <property type="entry name" value="AcylCo_DH/oxidase_C"/>
</dbReference>
<evidence type="ECO:0000256" key="4">
    <source>
        <dbReference type="ARBA" id="ARBA00022827"/>
    </source>
</evidence>
<dbReference type="Proteomes" id="UP000754644">
    <property type="component" value="Unassembled WGS sequence"/>
</dbReference>
<dbReference type="InterPro" id="IPR046373">
    <property type="entry name" value="Acyl-CoA_Oxase/DH_mid-dom_sf"/>
</dbReference>
<dbReference type="Gene3D" id="2.40.110.10">
    <property type="entry name" value="Butyryl-CoA Dehydrogenase, subunit A, domain 2"/>
    <property type="match status" value="1"/>
</dbReference>